<evidence type="ECO:0000313" key="1">
    <source>
        <dbReference type="EMBL" id="TYS46410.1"/>
    </source>
</evidence>
<name>A0A5D4R722_9BACI</name>
<sequence length="42" mass="4831">MDFTQNERLNQINEQTLIIGIDIAKHKHVARAIDDRGIDLSK</sequence>
<proteinExistence type="predicted"/>
<dbReference type="EMBL" id="VTEQ01000006">
    <property type="protein sequence ID" value="TYS51355.1"/>
    <property type="molecule type" value="Genomic_DNA"/>
</dbReference>
<reference evidence="1 3" key="1">
    <citation type="submission" date="2019-08" db="EMBL/GenBank/DDBJ databases">
        <title>Bacillus genomes from the desert of Cuatro Cienegas, Coahuila.</title>
        <authorList>
            <person name="Olmedo-Alvarez G."/>
        </authorList>
    </citation>
    <scope>NUCLEOTIDE SEQUENCE [LARGE SCALE GENOMIC DNA]</scope>
    <source>
        <strain evidence="1 3">CH108_3D</strain>
    </source>
</reference>
<evidence type="ECO:0000313" key="3">
    <source>
        <dbReference type="Proteomes" id="UP000322997"/>
    </source>
</evidence>
<evidence type="ECO:0000313" key="2">
    <source>
        <dbReference type="EMBL" id="TYS51355.1"/>
    </source>
</evidence>
<feature type="non-terminal residue" evidence="1">
    <location>
        <position position="42"/>
    </location>
</feature>
<dbReference type="AlphaFoldDB" id="A0A5D4R722"/>
<comment type="caution">
    <text evidence="1">The sequence shown here is derived from an EMBL/GenBank/DDBJ whole genome shotgun (WGS) entry which is preliminary data.</text>
</comment>
<dbReference type="EMBL" id="VTEQ01000014">
    <property type="protein sequence ID" value="TYS46410.1"/>
    <property type="molecule type" value="Genomic_DNA"/>
</dbReference>
<protein>
    <submittedName>
        <fullName evidence="1">IS110 family transposase</fullName>
    </submittedName>
</protein>
<dbReference type="Proteomes" id="UP000322997">
    <property type="component" value="Unassembled WGS sequence"/>
</dbReference>
<accession>A0A5D4R722</accession>
<gene>
    <name evidence="2" type="ORF">FZC83_17415</name>
    <name evidence="1" type="ORF">FZC83_22765</name>
</gene>
<organism evidence="1 3">
    <name type="scientific">Rossellomorea marisflavi</name>
    <dbReference type="NCBI Taxonomy" id="189381"/>
    <lineage>
        <taxon>Bacteria</taxon>
        <taxon>Bacillati</taxon>
        <taxon>Bacillota</taxon>
        <taxon>Bacilli</taxon>
        <taxon>Bacillales</taxon>
        <taxon>Bacillaceae</taxon>
        <taxon>Rossellomorea</taxon>
    </lineage>
</organism>